<feature type="domain" description="Histidine kinase" evidence="8">
    <location>
        <begin position="100"/>
        <end position="320"/>
    </location>
</feature>
<accession>A0A1I4QLN7</accession>
<evidence type="ECO:0000256" key="5">
    <source>
        <dbReference type="ARBA" id="ARBA00022777"/>
    </source>
</evidence>
<dbReference type="InterPro" id="IPR003661">
    <property type="entry name" value="HisK_dim/P_dom"/>
</dbReference>
<keyword evidence="7" id="KW-0812">Transmembrane</keyword>
<dbReference type="SUPFAM" id="SSF55874">
    <property type="entry name" value="ATPase domain of HSP90 chaperone/DNA topoisomerase II/histidine kinase"/>
    <property type="match status" value="1"/>
</dbReference>
<sequence>MCSSKKIIKKLFLTLLLVTSLLFSSSSVFGAENTVLVSSSYFHQYQNEILLIFVALIVQFAFIALLLINRRVLKNTQAELIVAKEKAEEADLLKSRFLANISHELRTPLNGILGFSDIIQFSDVPEEKCRHYASLIKKSGEQLLLIIDDVLDISKIEADQLVIHNEAFNVNHMLDDLYSLFKVQFDMKEPPVNLALVKGLDDIDSFLYSDEHRIRQIFNNMVGNALKFTHEGTVEFGYSLNDEYMDFYVRDTGIGIPEEKFDCVFGRFRQVNDCSTRKYKGTGLGMSISKSLVELLGGEIRFKSEVDVGTTFYFSIPYVPVPV</sequence>
<dbReference type="InterPro" id="IPR003594">
    <property type="entry name" value="HATPase_dom"/>
</dbReference>
<name>A0A1I4QLN7_9EURY</name>
<evidence type="ECO:0000313" key="10">
    <source>
        <dbReference type="Proteomes" id="UP000198535"/>
    </source>
</evidence>
<reference evidence="10" key="1">
    <citation type="submission" date="2016-10" db="EMBL/GenBank/DDBJ databases">
        <authorList>
            <person name="Varghese N."/>
            <person name="Submissions S."/>
        </authorList>
    </citation>
    <scope>NUCLEOTIDE SEQUENCE [LARGE SCALE GENOMIC DNA]</scope>
    <source>
        <strain evidence="10">Mob M</strain>
    </source>
</reference>
<dbReference type="Pfam" id="PF02518">
    <property type="entry name" value="HATPase_c"/>
    <property type="match status" value="1"/>
</dbReference>
<keyword evidence="5 9" id="KW-0418">Kinase</keyword>
<dbReference type="EMBL" id="FOUJ01000002">
    <property type="protein sequence ID" value="SFM40944.1"/>
    <property type="molecule type" value="Genomic_DNA"/>
</dbReference>
<keyword evidence="3" id="KW-0597">Phosphoprotein</keyword>
<protein>
    <recommendedName>
        <fullName evidence="2">histidine kinase</fullName>
        <ecNumber evidence="2">2.7.13.3</ecNumber>
    </recommendedName>
</protein>
<dbReference type="PANTHER" id="PTHR43711:SF31">
    <property type="entry name" value="HISTIDINE KINASE"/>
    <property type="match status" value="1"/>
</dbReference>
<dbReference type="PROSITE" id="PS50109">
    <property type="entry name" value="HIS_KIN"/>
    <property type="match status" value="1"/>
</dbReference>
<dbReference type="Gene3D" id="1.10.287.130">
    <property type="match status" value="1"/>
</dbReference>
<gene>
    <name evidence="9" type="ORF">SAMN04488696_1085</name>
</gene>
<dbReference type="Proteomes" id="UP000198535">
    <property type="component" value="Unassembled WGS sequence"/>
</dbReference>
<keyword evidence="10" id="KW-1185">Reference proteome</keyword>
<dbReference type="SMART" id="SM00387">
    <property type="entry name" value="HATPase_c"/>
    <property type="match status" value="1"/>
</dbReference>
<dbReference type="CDD" id="cd00082">
    <property type="entry name" value="HisKA"/>
    <property type="match status" value="1"/>
</dbReference>
<evidence type="ECO:0000313" key="9">
    <source>
        <dbReference type="EMBL" id="SFM40944.1"/>
    </source>
</evidence>
<dbReference type="PANTHER" id="PTHR43711">
    <property type="entry name" value="TWO-COMPONENT HISTIDINE KINASE"/>
    <property type="match status" value="1"/>
</dbReference>
<dbReference type="AlphaFoldDB" id="A0A1I4QLN7"/>
<dbReference type="STRING" id="487685.SAMN04488696_1085"/>
<dbReference type="FunFam" id="3.30.565.10:FF:000010">
    <property type="entry name" value="Sensor histidine kinase RcsC"/>
    <property type="match status" value="1"/>
</dbReference>
<dbReference type="Gene3D" id="3.30.565.10">
    <property type="entry name" value="Histidine kinase-like ATPase, C-terminal domain"/>
    <property type="match status" value="1"/>
</dbReference>
<dbReference type="SUPFAM" id="SSF47384">
    <property type="entry name" value="Homodimeric domain of signal transducing histidine kinase"/>
    <property type="match status" value="1"/>
</dbReference>
<dbReference type="InterPro" id="IPR036890">
    <property type="entry name" value="HATPase_C_sf"/>
</dbReference>
<dbReference type="Pfam" id="PF00512">
    <property type="entry name" value="HisKA"/>
    <property type="match status" value="1"/>
</dbReference>
<organism evidence="9 10">
    <name type="scientific">Methanolobus profundi</name>
    <dbReference type="NCBI Taxonomy" id="487685"/>
    <lineage>
        <taxon>Archaea</taxon>
        <taxon>Methanobacteriati</taxon>
        <taxon>Methanobacteriota</taxon>
        <taxon>Stenosarchaea group</taxon>
        <taxon>Methanomicrobia</taxon>
        <taxon>Methanosarcinales</taxon>
        <taxon>Methanosarcinaceae</taxon>
        <taxon>Methanolobus</taxon>
    </lineage>
</organism>
<dbReference type="InterPro" id="IPR004358">
    <property type="entry name" value="Sig_transdc_His_kin-like_C"/>
</dbReference>
<keyword evidence="7" id="KW-1133">Transmembrane helix</keyword>
<dbReference type="InterPro" id="IPR050736">
    <property type="entry name" value="Sensor_HK_Regulatory"/>
</dbReference>
<evidence type="ECO:0000256" key="4">
    <source>
        <dbReference type="ARBA" id="ARBA00022679"/>
    </source>
</evidence>
<evidence type="ECO:0000256" key="3">
    <source>
        <dbReference type="ARBA" id="ARBA00022553"/>
    </source>
</evidence>
<dbReference type="InterPro" id="IPR036097">
    <property type="entry name" value="HisK_dim/P_sf"/>
</dbReference>
<evidence type="ECO:0000256" key="2">
    <source>
        <dbReference type="ARBA" id="ARBA00012438"/>
    </source>
</evidence>
<comment type="catalytic activity">
    <reaction evidence="1">
        <text>ATP + protein L-histidine = ADP + protein N-phospho-L-histidine.</text>
        <dbReference type="EC" id="2.7.13.3"/>
    </reaction>
</comment>
<dbReference type="SMART" id="SM00388">
    <property type="entry name" value="HisKA"/>
    <property type="match status" value="1"/>
</dbReference>
<evidence type="ECO:0000256" key="6">
    <source>
        <dbReference type="ARBA" id="ARBA00023012"/>
    </source>
</evidence>
<keyword evidence="6" id="KW-0902">Two-component regulatory system</keyword>
<dbReference type="GO" id="GO:0000155">
    <property type="term" value="F:phosphorelay sensor kinase activity"/>
    <property type="evidence" value="ECO:0007669"/>
    <property type="project" value="InterPro"/>
</dbReference>
<evidence type="ECO:0000256" key="1">
    <source>
        <dbReference type="ARBA" id="ARBA00000085"/>
    </source>
</evidence>
<dbReference type="EC" id="2.7.13.3" evidence="2"/>
<dbReference type="CDD" id="cd16922">
    <property type="entry name" value="HATPase_EvgS-ArcB-TorS-like"/>
    <property type="match status" value="1"/>
</dbReference>
<keyword evidence="7" id="KW-0472">Membrane</keyword>
<evidence type="ECO:0000259" key="8">
    <source>
        <dbReference type="PROSITE" id="PS50109"/>
    </source>
</evidence>
<dbReference type="PRINTS" id="PR00344">
    <property type="entry name" value="BCTRLSENSOR"/>
</dbReference>
<evidence type="ECO:0000256" key="7">
    <source>
        <dbReference type="SAM" id="Phobius"/>
    </source>
</evidence>
<keyword evidence="4" id="KW-0808">Transferase</keyword>
<feature type="transmembrane region" description="Helical" evidence="7">
    <location>
        <begin position="49"/>
        <end position="68"/>
    </location>
</feature>
<dbReference type="InterPro" id="IPR005467">
    <property type="entry name" value="His_kinase_dom"/>
</dbReference>
<proteinExistence type="predicted"/>